<dbReference type="AlphaFoldDB" id="A0A0F9J8T8"/>
<dbReference type="EMBL" id="LAZR01010627">
    <property type="protein sequence ID" value="KKM65958.1"/>
    <property type="molecule type" value="Genomic_DNA"/>
</dbReference>
<gene>
    <name evidence="1" type="ORF">LCGC14_1486010</name>
</gene>
<organism evidence="1">
    <name type="scientific">marine sediment metagenome</name>
    <dbReference type="NCBI Taxonomy" id="412755"/>
    <lineage>
        <taxon>unclassified sequences</taxon>
        <taxon>metagenomes</taxon>
        <taxon>ecological metagenomes</taxon>
    </lineage>
</organism>
<proteinExistence type="predicted"/>
<sequence>ENNNSDKVLIFHKSSPNQLWDFLKMKIKLELILSIMQVLKELNIMCLENSIEFEF</sequence>
<accession>A0A0F9J8T8</accession>
<feature type="non-terminal residue" evidence="1">
    <location>
        <position position="1"/>
    </location>
</feature>
<reference evidence="1" key="1">
    <citation type="journal article" date="2015" name="Nature">
        <title>Complex archaea that bridge the gap between prokaryotes and eukaryotes.</title>
        <authorList>
            <person name="Spang A."/>
            <person name="Saw J.H."/>
            <person name="Jorgensen S.L."/>
            <person name="Zaremba-Niedzwiedzka K."/>
            <person name="Martijn J."/>
            <person name="Lind A.E."/>
            <person name="van Eijk R."/>
            <person name="Schleper C."/>
            <person name="Guy L."/>
            <person name="Ettema T.J."/>
        </authorList>
    </citation>
    <scope>NUCLEOTIDE SEQUENCE</scope>
</reference>
<evidence type="ECO:0000313" key="1">
    <source>
        <dbReference type="EMBL" id="KKM65958.1"/>
    </source>
</evidence>
<comment type="caution">
    <text evidence="1">The sequence shown here is derived from an EMBL/GenBank/DDBJ whole genome shotgun (WGS) entry which is preliminary data.</text>
</comment>
<protein>
    <submittedName>
        <fullName evidence="1">Uncharacterized protein</fullName>
    </submittedName>
</protein>
<name>A0A0F9J8T8_9ZZZZ</name>